<evidence type="ECO:0008006" key="6">
    <source>
        <dbReference type="Google" id="ProtNLM"/>
    </source>
</evidence>
<accession>I4YG55</accession>
<evidence type="ECO:0000256" key="1">
    <source>
        <dbReference type="ARBA" id="ARBA00008889"/>
    </source>
</evidence>
<dbReference type="RefSeq" id="XP_006956992.1">
    <property type="nucleotide sequence ID" value="XM_006956930.1"/>
</dbReference>
<evidence type="ECO:0000256" key="2">
    <source>
        <dbReference type="ARBA" id="ARBA00022980"/>
    </source>
</evidence>
<dbReference type="GeneID" id="18475305"/>
<gene>
    <name evidence="4" type="ORF">WALSEDRAFT_67831</name>
</gene>
<dbReference type="InParanoid" id="I4YG55"/>
<keyword evidence="5" id="KW-1185">Reference proteome</keyword>
<dbReference type="AlphaFoldDB" id="I4YG55"/>
<evidence type="ECO:0000256" key="3">
    <source>
        <dbReference type="ARBA" id="ARBA00023274"/>
    </source>
</evidence>
<dbReference type="OrthoDB" id="360689at2759"/>
<dbReference type="SUPFAM" id="SSF160369">
    <property type="entry name" value="Ribosomal protein L10-like"/>
    <property type="match status" value="1"/>
</dbReference>
<dbReference type="GO" id="GO:1990904">
    <property type="term" value="C:ribonucleoprotein complex"/>
    <property type="evidence" value="ECO:0007669"/>
    <property type="project" value="UniProtKB-KW"/>
</dbReference>
<dbReference type="PANTHER" id="PTHR11560">
    <property type="entry name" value="39S RIBOSOMAL PROTEIN L10, MITOCHONDRIAL"/>
    <property type="match status" value="1"/>
</dbReference>
<protein>
    <recommendedName>
        <fullName evidence="6">Ribosomal protein L10</fullName>
    </recommendedName>
</protein>
<dbReference type="Pfam" id="PF00466">
    <property type="entry name" value="Ribosomal_L10"/>
    <property type="match status" value="1"/>
</dbReference>
<dbReference type="Proteomes" id="UP000005242">
    <property type="component" value="Unassembled WGS sequence"/>
</dbReference>
<dbReference type="HOGENOM" id="CLU_1416175_0_0_1"/>
<dbReference type="OMA" id="FTHIDPP"/>
<dbReference type="GO" id="GO:0005840">
    <property type="term" value="C:ribosome"/>
    <property type="evidence" value="ECO:0007669"/>
    <property type="project" value="UniProtKB-KW"/>
</dbReference>
<dbReference type="EMBL" id="JH668226">
    <property type="protein sequence ID" value="EIM22947.1"/>
    <property type="molecule type" value="Genomic_DNA"/>
</dbReference>
<dbReference type="KEGG" id="wse:WALSEDRAFT_67831"/>
<dbReference type="InterPro" id="IPR047865">
    <property type="entry name" value="Ribosomal_uL10_bac_type"/>
</dbReference>
<evidence type="ECO:0000313" key="4">
    <source>
        <dbReference type="EMBL" id="EIM22947.1"/>
    </source>
</evidence>
<comment type="similarity">
    <text evidence="1">Belongs to the universal ribosomal protein uL10 family.</text>
</comment>
<keyword evidence="3" id="KW-0687">Ribonucleoprotein</keyword>
<sequence>MSLIRQRKDYLNKLYKNLLEQQNLLFLQFNNFNVKELNQLRSRLGELDSNLTVIRSGVFRGLTEDIKLKNLLNGNICLISFNELNPANLKKVLTQVDTIKSNSRFKAMPLTNQSTDTVAVNPKLTLLGGHINNQTVDIFTIRQLANLPTLEQIHAQIYSLITTPSSRIHSHIQHPSQHLSLLLKSHSNHQQV</sequence>
<name>I4YG55_WALMC</name>
<evidence type="ECO:0000313" key="5">
    <source>
        <dbReference type="Proteomes" id="UP000005242"/>
    </source>
</evidence>
<keyword evidence="2" id="KW-0689">Ribosomal protein</keyword>
<organism evidence="4 5">
    <name type="scientific">Wallemia mellicola (strain ATCC MYA-4683 / CBS 633.66)</name>
    <name type="common">Wallemia sebi (CBS 633.66)</name>
    <dbReference type="NCBI Taxonomy" id="671144"/>
    <lineage>
        <taxon>Eukaryota</taxon>
        <taxon>Fungi</taxon>
        <taxon>Dikarya</taxon>
        <taxon>Basidiomycota</taxon>
        <taxon>Wallemiomycotina</taxon>
        <taxon>Wallemiomycetes</taxon>
        <taxon>Wallemiales</taxon>
        <taxon>Wallemiaceae</taxon>
        <taxon>Wallemia</taxon>
    </lineage>
</organism>
<dbReference type="FunCoup" id="I4YG55">
    <property type="interactions" value="126"/>
</dbReference>
<reference evidence="4 5" key="1">
    <citation type="journal article" date="2012" name="Fungal Genet. Biol.">
        <title>The genome of the xerotolerant mold Wallemia sebi reveals adaptations to osmotic stress and suggests cryptic sexual reproduction.</title>
        <authorList>
            <person name="Padamsee M."/>
            <person name="Kumar T.K.A."/>
            <person name="Riley R."/>
            <person name="Binder M."/>
            <person name="Boyd A."/>
            <person name="Calvo A.M."/>
            <person name="Furukawa K."/>
            <person name="Hesse C."/>
            <person name="Hohmann S."/>
            <person name="James T.Y."/>
            <person name="LaButti K."/>
            <person name="Lapidus A."/>
            <person name="Lindquist E."/>
            <person name="Lucas S."/>
            <person name="Miller K."/>
            <person name="Shantappa S."/>
            <person name="Grigoriev I.V."/>
            <person name="Hibbett D.S."/>
            <person name="McLaughlin D.J."/>
            <person name="Spatafora J.W."/>
            <person name="Aime M.C."/>
        </authorList>
    </citation>
    <scope>NUCLEOTIDE SEQUENCE [LARGE SCALE GENOMIC DNA]</scope>
    <source>
        <strain evidence="5">ATCC MYA-4683 / CBS 633.66</strain>
    </source>
</reference>
<dbReference type="Gene3D" id="3.30.70.1730">
    <property type="match status" value="1"/>
</dbReference>
<proteinExistence type="inferred from homology"/>
<dbReference type="InterPro" id="IPR043141">
    <property type="entry name" value="Ribosomal_uL10-like_sf"/>
</dbReference>
<dbReference type="InterPro" id="IPR001790">
    <property type="entry name" value="Ribosomal_uL10"/>
</dbReference>